<dbReference type="OrthoDB" id="9764416at2"/>
<dbReference type="Proteomes" id="UP000255139">
    <property type="component" value="Unassembled WGS sequence"/>
</dbReference>
<keyword evidence="10" id="KW-0915">Sodium</keyword>
<feature type="transmembrane region" description="Helical" evidence="17">
    <location>
        <begin position="267"/>
        <end position="291"/>
    </location>
</feature>
<dbReference type="PANTHER" id="PTHR48086">
    <property type="entry name" value="SODIUM/PROLINE SYMPORTER-RELATED"/>
    <property type="match status" value="1"/>
</dbReference>
<evidence type="ECO:0000256" key="17">
    <source>
        <dbReference type="SAM" id="Phobius"/>
    </source>
</evidence>
<evidence type="ECO:0000256" key="8">
    <source>
        <dbReference type="ARBA" id="ARBA00022847"/>
    </source>
</evidence>
<feature type="transmembrane region" description="Helical" evidence="17">
    <location>
        <begin position="361"/>
        <end position="389"/>
    </location>
</feature>
<evidence type="ECO:0000256" key="4">
    <source>
        <dbReference type="ARBA" id="ARBA00022448"/>
    </source>
</evidence>
<keyword evidence="8" id="KW-0769">Symport</keyword>
<dbReference type="Pfam" id="PF00474">
    <property type="entry name" value="SSF"/>
    <property type="match status" value="1"/>
</dbReference>
<feature type="transmembrane region" description="Helical" evidence="17">
    <location>
        <begin position="151"/>
        <end position="169"/>
    </location>
</feature>
<proteinExistence type="inferred from homology"/>
<evidence type="ECO:0000256" key="14">
    <source>
        <dbReference type="ARBA" id="ARBA00031561"/>
    </source>
</evidence>
<dbReference type="EMBL" id="UGJE01000002">
    <property type="protein sequence ID" value="STQ86342.1"/>
    <property type="molecule type" value="Genomic_DNA"/>
</dbReference>
<evidence type="ECO:0000256" key="10">
    <source>
        <dbReference type="ARBA" id="ARBA00023053"/>
    </source>
</evidence>
<dbReference type="NCBIfam" id="NF006903">
    <property type="entry name" value="PRK09395.1"/>
    <property type="match status" value="1"/>
</dbReference>
<feature type="transmembrane region" description="Helical" evidence="17">
    <location>
        <begin position="435"/>
        <end position="459"/>
    </location>
</feature>
<evidence type="ECO:0000256" key="7">
    <source>
        <dbReference type="ARBA" id="ARBA00022692"/>
    </source>
</evidence>
<comment type="similarity">
    <text evidence="2 16">Belongs to the sodium:solute symporter (SSF) (TC 2.A.21) family.</text>
</comment>
<keyword evidence="9 17" id="KW-1133">Transmembrane helix</keyword>
<evidence type="ECO:0000256" key="2">
    <source>
        <dbReference type="ARBA" id="ARBA00006434"/>
    </source>
</evidence>
<dbReference type="FunFam" id="1.20.1730.10:FF:000001">
    <property type="entry name" value="Cation/acetate symporter ActP"/>
    <property type="match status" value="1"/>
</dbReference>
<dbReference type="Proteomes" id="UP000029922">
    <property type="component" value="Unassembled WGS sequence"/>
</dbReference>
<reference evidence="19 22" key="2">
    <citation type="submission" date="2018-06" db="EMBL/GenBank/DDBJ databases">
        <authorList>
            <consortium name="Pathogen Informatics"/>
            <person name="Doyle S."/>
        </authorList>
    </citation>
    <scope>NUCLEOTIDE SEQUENCE [LARGE SCALE GENOMIC DNA]</scope>
    <source>
        <strain evidence="19 22">NCTC12714</strain>
    </source>
</reference>
<dbReference type="CDD" id="cd11480">
    <property type="entry name" value="SLC5sbd_u4"/>
    <property type="match status" value="1"/>
</dbReference>
<evidence type="ECO:0000256" key="15">
    <source>
        <dbReference type="ARBA" id="ARBA00032392"/>
    </source>
</evidence>
<keyword evidence="6" id="KW-0997">Cell inner membrane</keyword>
<dbReference type="GO" id="GO:0015123">
    <property type="term" value="F:acetate transmembrane transporter activity"/>
    <property type="evidence" value="ECO:0007669"/>
    <property type="project" value="TreeGrafter"/>
</dbReference>
<feature type="transmembrane region" description="Helical" evidence="17">
    <location>
        <begin position="181"/>
        <end position="203"/>
    </location>
</feature>
<feature type="transmembrane region" description="Helical" evidence="17">
    <location>
        <begin position="37"/>
        <end position="57"/>
    </location>
</feature>
<dbReference type="GO" id="GO:0006847">
    <property type="term" value="P:plasma membrane acetate transport"/>
    <property type="evidence" value="ECO:0007669"/>
    <property type="project" value="TreeGrafter"/>
</dbReference>
<dbReference type="GO" id="GO:0005886">
    <property type="term" value="C:plasma membrane"/>
    <property type="evidence" value="ECO:0007669"/>
    <property type="project" value="UniProtKB-SubCell"/>
</dbReference>
<dbReference type="InterPro" id="IPR001734">
    <property type="entry name" value="Na/solute_symporter"/>
</dbReference>
<accession>A0A099TZ96</accession>
<feature type="transmembrane region" description="Helical" evidence="17">
    <location>
        <begin position="112"/>
        <end position="130"/>
    </location>
</feature>
<protein>
    <recommendedName>
        <fullName evidence="3">Cation/acetate symporter ActP</fullName>
    </recommendedName>
    <alternativeName>
        <fullName evidence="15">Acetate permease</fullName>
    </alternativeName>
    <alternativeName>
        <fullName evidence="14">Acetate transporter ActP</fullName>
    </alternativeName>
</protein>
<dbReference type="InterPro" id="IPR050277">
    <property type="entry name" value="Sodium:Solute_Symporter"/>
</dbReference>
<evidence type="ECO:0000256" key="16">
    <source>
        <dbReference type="RuleBase" id="RU362091"/>
    </source>
</evidence>
<evidence type="ECO:0000256" key="3">
    <source>
        <dbReference type="ARBA" id="ARBA00018047"/>
    </source>
</evidence>
<evidence type="ECO:0000256" key="11">
    <source>
        <dbReference type="ARBA" id="ARBA00023065"/>
    </source>
</evidence>
<dbReference type="Gene3D" id="1.20.1730.10">
    <property type="entry name" value="Sodium/glucose cotransporter"/>
    <property type="match status" value="1"/>
</dbReference>
<name>A0A099TZ96_9HELI</name>
<evidence type="ECO:0000313" key="22">
    <source>
        <dbReference type="Proteomes" id="UP000255139"/>
    </source>
</evidence>
<dbReference type="RefSeq" id="WP_034557084.1">
    <property type="nucleotide sequence ID" value="NZ_FZML01000010.1"/>
</dbReference>
<evidence type="ECO:0000256" key="1">
    <source>
        <dbReference type="ARBA" id="ARBA00004429"/>
    </source>
</evidence>
<evidence type="ECO:0000256" key="6">
    <source>
        <dbReference type="ARBA" id="ARBA00022519"/>
    </source>
</evidence>
<keyword evidence="11" id="KW-0406">Ion transport</keyword>
<keyword evidence="7 17" id="KW-0812">Transmembrane</keyword>
<evidence type="ECO:0000313" key="21">
    <source>
        <dbReference type="Proteomes" id="UP000029922"/>
    </source>
</evidence>
<evidence type="ECO:0000256" key="12">
    <source>
        <dbReference type="ARBA" id="ARBA00023136"/>
    </source>
</evidence>
<feature type="chain" id="PRO_5035986899" description="Cation/acetate symporter ActP" evidence="18">
    <location>
        <begin position="22"/>
        <end position="555"/>
    </location>
</feature>
<keyword evidence="4" id="KW-0813">Transport</keyword>
<keyword evidence="13" id="KW-0739">Sodium transport</keyword>
<dbReference type="EMBL" id="JRPD02000001">
    <property type="protein sequence ID" value="TLE01702.1"/>
    <property type="molecule type" value="Genomic_DNA"/>
</dbReference>
<dbReference type="AlphaFoldDB" id="A0A099TZ96"/>
<evidence type="ECO:0000256" key="18">
    <source>
        <dbReference type="SAM" id="SignalP"/>
    </source>
</evidence>
<feature type="transmembrane region" description="Helical" evidence="17">
    <location>
        <begin position="504"/>
        <end position="523"/>
    </location>
</feature>
<dbReference type="InterPro" id="IPR018212">
    <property type="entry name" value="Na/solute_symporter_CS"/>
</dbReference>
<keyword evidence="22" id="KW-1185">Reference proteome</keyword>
<sequence length="555" mass="59806">MRQFNTFILLLLLLCSNLAFGAAFDSGDDEVVKNELNITAVILFLAFVLVTLGITYYSNKKTNSAAAFFTAGGGISGFQNGLAISGDYMSAAAFLGLTALIFSYGFDALVYPVGWTIAWPVILFLIAERFRNLGKFTFTDVIALRLEEKPIRIVAALSTLVIVIFYLIAQMVGAGQLIQTLFGLPYALAVVLVGILMVCYVVFGGMHATTWVQIIKASLLLGGTTLMALMILYLSKFDLNYYFDLAINNHPKGEAIMKAGVFFKDPIATISLGLAVTFGTAGLPHILMRFFTVKDASEARKSAFYATGFIGYFFILTFVLGFGAIAFVLGDPKYVDAQGNFTGATNMVVILLSEILGGNVLLGFISAVAFATILAVVAGLCISGAGAIAHDLYTTTIKKGNVDSKMAIRVSKISAVVLGVIAIVLGFVFENQNVAFIVGLVFGIAGSVNFPIILLCIYWKGLTTRGVFMGGLIGLISVVSFVILSPSMWVKTLGFEKAIFPYDHPAIFSIPLTFFLLWFFSITDKSERAKIDKEGFEAFDFRAKTGIGADKAVAH</sequence>
<keyword evidence="5" id="KW-1003">Cell membrane</keyword>
<evidence type="ECO:0000256" key="13">
    <source>
        <dbReference type="ARBA" id="ARBA00023201"/>
    </source>
</evidence>
<evidence type="ECO:0000313" key="20">
    <source>
        <dbReference type="EMBL" id="TLE01702.1"/>
    </source>
</evidence>
<comment type="subcellular location">
    <subcellularLocation>
        <location evidence="1">Cell inner membrane</location>
        <topology evidence="1">Multi-pass membrane protein</topology>
    </subcellularLocation>
</comment>
<dbReference type="STRING" id="216.LS73_02220"/>
<evidence type="ECO:0000256" key="5">
    <source>
        <dbReference type="ARBA" id="ARBA00022475"/>
    </source>
</evidence>
<dbReference type="PANTHER" id="PTHR48086:SF6">
    <property type="entry name" value="CATION_ACETATE SYMPORTER ACTP"/>
    <property type="match status" value="1"/>
</dbReference>
<gene>
    <name evidence="19" type="primary">actP_2</name>
    <name evidence="20" type="synonym">actP</name>
    <name evidence="20" type="ORF">LS73_000810</name>
    <name evidence="19" type="ORF">NCTC12714_01147</name>
</gene>
<dbReference type="InterPro" id="IPR038377">
    <property type="entry name" value="Na/Glc_symporter_sf"/>
</dbReference>
<feature type="transmembrane region" description="Helical" evidence="17">
    <location>
        <begin position="466"/>
        <end position="484"/>
    </location>
</feature>
<reference evidence="20 21" key="1">
    <citation type="journal article" date="2014" name="Genome Announc.">
        <title>Draft genome sequences of eight enterohepatic helicobacter species isolated from both laboratory and wild rodents.</title>
        <authorList>
            <person name="Sheh A."/>
            <person name="Shen Z."/>
            <person name="Fox J.G."/>
        </authorList>
    </citation>
    <scope>NUCLEOTIDE SEQUENCE [LARGE SCALE GENOMIC DNA]</scope>
    <source>
        <strain evidence="20 21">ST1</strain>
    </source>
</reference>
<feature type="transmembrane region" description="Helical" evidence="17">
    <location>
        <begin position="303"/>
        <end position="329"/>
    </location>
</feature>
<feature type="transmembrane region" description="Helical" evidence="17">
    <location>
        <begin position="410"/>
        <end position="429"/>
    </location>
</feature>
<dbReference type="GO" id="GO:0015293">
    <property type="term" value="F:symporter activity"/>
    <property type="evidence" value="ECO:0007669"/>
    <property type="project" value="UniProtKB-KW"/>
</dbReference>
<dbReference type="PROSITE" id="PS00456">
    <property type="entry name" value="NA_SOLUT_SYMP_1"/>
    <property type="match status" value="1"/>
</dbReference>
<keyword evidence="12 17" id="KW-0472">Membrane</keyword>
<feature type="signal peptide" evidence="18">
    <location>
        <begin position="1"/>
        <end position="21"/>
    </location>
</feature>
<dbReference type="NCBIfam" id="TIGR00813">
    <property type="entry name" value="sss"/>
    <property type="match status" value="1"/>
</dbReference>
<dbReference type="GO" id="GO:0006814">
    <property type="term" value="P:sodium ion transport"/>
    <property type="evidence" value="ECO:0007669"/>
    <property type="project" value="UniProtKB-KW"/>
</dbReference>
<evidence type="ECO:0000256" key="9">
    <source>
        <dbReference type="ARBA" id="ARBA00022989"/>
    </source>
</evidence>
<organism evidence="19 22">
    <name type="scientific">Helicobacter muridarum</name>
    <dbReference type="NCBI Taxonomy" id="216"/>
    <lineage>
        <taxon>Bacteria</taxon>
        <taxon>Pseudomonadati</taxon>
        <taxon>Campylobacterota</taxon>
        <taxon>Epsilonproteobacteria</taxon>
        <taxon>Campylobacterales</taxon>
        <taxon>Helicobacteraceae</taxon>
        <taxon>Helicobacter</taxon>
    </lineage>
</organism>
<feature type="transmembrane region" description="Helical" evidence="17">
    <location>
        <begin position="215"/>
        <end position="235"/>
    </location>
</feature>
<keyword evidence="18" id="KW-0732">Signal</keyword>
<evidence type="ECO:0000313" key="19">
    <source>
        <dbReference type="EMBL" id="STQ86342.1"/>
    </source>
</evidence>
<dbReference type="PROSITE" id="PS50283">
    <property type="entry name" value="NA_SOLUT_SYMP_3"/>
    <property type="match status" value="1"/>
</dbReference>